<dbReference type="AlphaFoldDB" id="A0A545TGP1"/>
<comment type="caution">
    <text evidence="2">The sequence shown here is derived from an EMBL/GenBank/DDBJ whole genome shotgun (WGS) entry which is preliminary data.</text>
</comment>
<gene>
    <name evidence="2" type="ORF">FLL45_00095</name>
</gene>
<proteinExistence type="predicted"/>
<dbReference type="RefSeq" id="WP_142887765.1">
    <property type="nucleotide sequence ID" value="NZ_VIKR01000001.1"/>
</dbReference>
<keyword evidence="3" id="KW-1185">Reference proteome</keyword>
<name>A0A545TGP1_9GAMM</name>
<protein>
    <submittedName>
        <fullName evidence="2">Uncharacterized protein</fullName>
    </submittedName>
</protein>
<sequence>MFNLTNLRYISLLLMVTLSICGSSFVLAESSDNTDIQENQSKNRDNKDNIKLKTLTIQGNKELPKVLFIVPWQDPKKKKGSKSQQRLVLHSLYGDLFDPMKPSEFNLDLKTDNQTQE</sequence>
<evidence type="ECO:0000313" key="2">
    <source>
        <dbReference type="EMBL" id="TQV76404.1"/>
    </source>
</evidence>
<dbReference type="OrthoDB" id="5397661at2"/>
<dbReference type="Proteomes" id="UP000317839">
    <property type="component" value="Unassembled WGS sequence"/>
</dbReference>
<keyword evidence="1" id="KW-0732">Signal</keyword>
<feature type="signal peptide" evidence="1">
    <location>
        <begin position="1"/>
        <end position="28"/>
    </location>
</feature>
<dbReference type="EMBL" id="VIKR01000001">
    <property type="protein sequence ID" value="TQV76404.1"/>
    <property type="molecule type" value="Genomic_DNA"/>
</dbReference>
<evidence type="ECO:0000313" key="3">
    <source>
        <dbReference type="Proteomes" id="UP000317839"/>
    </source>
</evidence>
<organism evidence="2 3">
    <name type="scientific">Aliikangiella marina</name>
    <dbReference type="NCBI Taxonomy" id="1712262"/>
    <lineage>
        <taxon>Bacteria</taxon>
        <taxon>Pseudomonadati</taxon>
        <taxon>Pseudomonadota</taxon>
        <taxon>Gammaproteobacteria</taxon>
        <taxon>Oceanospirillales</taxon>
        <taxon>Pleioneaceae</taxon>
        <taxon>Aliikangiella</taxon>
    </lineage>
</organism>
<evidence type="ECO:0000256" key="1">
    <source>
        <dbReference type="SAM" id="SignalP"/>
    </source>
</evidence>
<feature type="chain" id="PRO_5022072548" evidence="1">
    <location>
        <begin position="29"/>
        <end position="117"/>
    </location>
</feature>
<reference evidence="2 3" key="1">
    <citation type="submission" date="2019-06" db="EMBL/GenBank/DDBJ databases">
        <title>Draft genome of Aliikangiella marina GYP-15.</title>
        <authorList>
            <person name="Wang G."/>
        </authorList>
    </citation>
    <scope>NUCLEOTIDE SEQUENCE [LARGE SCALE GENOMIC DNA]</scope>
    <source>
        <strain evidence="2 3">GYP-15</strain>
    </source>
</reference>
<accession>A0A545TGP1</accession>